<gene>
    <name evidence="1" type="ORF">QYT958_LOCUS44470</name>
</gene>
<accession>A0A822EA25</accession>
<comment type="caution">
    <text evidence="1">The sequence shown here is derived from an EMBL/GenBank/DDBJ whole genome shotgun (WGS) entry which is preliminary data.</text>
</comment>
<dbReference type="EMBL" id="CAJOBR010069008">
    <property type="protein sequence ID" value="CAF5093798.1"/>
    <property type="molecule type" value="Genomic_DNA"/>
</dbReference>
<name>A0A822EA25_9BILA</name>
<reference evidence="1" key="1">
    <citation type="submission" date="2021-02" db="EMBL/GenBank/DDBJ databases">
        <authorList>
            <person name="Nowell W R."/>
        </authorList>
    </citation>
    <scope>NUCLEOTIDE SEQUENCE</scope>
</reference>
<dbReference type="Proteomes" id="UP000663848">
    <property type="component" value="Unassembled WGS sequence"/>
</dbReference>
<evidence type="ECO:0000313" key="1">
    <source>
        <dbReference type="EMBL" id="CAF5093798.1"/>
    </source>
</evidence>
<evidence type="ECO:0000313" key="2">
    <source>
        <dbReference type="Proteomes" id="UP000663848"/>
    </source>
</evidence>
<sequence length="15" mass="1546">MTSGDEDIGGDDDYG</sequence>
<organism evidence="1 2">
    <name type="scientific">Rotaria socialis</name>
    <dbReference type="NCBI Taxonomy" id="392032"/>
    <lineage>
        <taxon>Eukaryota</taxon>
        <taxon>Metazoa</taxon>
        <taxon>Spiralia</taxon>
        <taxon>Gnathifera</taxon>
        <taxon>Rotifera</taxon>
        <taxon>Eurotatoria</taxon>
        <taxon>Bdelloidea</taxon>
        <taxon>Philodinida</taxon>
        <taxon>Philodinidae</taxon>
        <taxon>Rotaria</taxon>
    </lineage>
</organism>
<protein>
    <submittedName>
        <fullName evidence="1">Uncharacterized protein</fullName>
    </submittedName>
</protein>
<feature type="non-terminal residue" evidence="1">
    <location>
        <position position="15"/>
    </location>
</feature>
<proteinExistence type="predicted"/>